<evidence type="ECO:0000256" key="2">
    <source>
        <dbReference type="ARBA" id="ARBA00022737"/>
    </source>
</evidence>
<dbReference type="EMBL" id="WNXC01000001">
    <property type="protein sequence ID" value="MBB2147872.1"/>
    <property type="molecule type" value="Genomic_DNA"/>
</dbReference>
<protein>
    <recommendedName>
        <fullName evidence="4">Disease resistance R13L4/SHOC-2-like LRR domain-containing protein</fullName>
    </recommendedName>
</protein>
<accession>A0ABR6ERK2</accession>
<evidence type="ECO:0000256" key="1">
    <source>
        <dbReference type="ARBA" id="ARBA00022614"/>
    </source>
</evidence>
<reference evidence="5 6" key="1">
    <citation type="submission" date="2019-11" db="EMBL/GenBank/DDBJ databases">
        <title>Description of Pedobacter sp. LMG 31462T.</title>
        <authorList>
            <person name="Carlier A."/>
            <person name="Qi S."/>
            <person name="Vandamme P."/>
        </authorList>
    </citation>
    <scope>NUCLEOTIDE SEQUENCE [LARGE SCALE GENOMIC DNA]</scope>
    <source>
        <strain evidence="5 6">LMG 31462</strain>
    </source>
</reference>
<evidence type="ECO:0000313" key="5">
    <source>
        <dbReference type="EMBL" id="MBB2147872.1"/>
    </source>
</evidence>
<dbReference type="Gene3D" id="3.80.10.10">
    <property type="entry name" value="Ribonuclease Inhibitor"/>
    <property type="match status" value="4"/>
</dbReference>
<dbReference type="Proteomes" id="UP000636110">
    <property type="component" value="Unassembled WGS sequence"/>
</dbReference>
<dbReference type="Pfam" id="PF23598">
    <property type="entry name" value="LRR_14"/>
    <property type="match status" value="1"/>
</dbReference>
<keyword evidence="1" id="KW-0433">Leucine-rich repeat</keyword>
<dbReference type="InterPro" id="IPR050216">
    <property type="entry name" value="LRR_domain-containing"/>
</dbReference>
<organism evidence="5 6">
    <name type="scientific">Pedobacter gandavensis</name>
    <dbReference type="NCBI Taxonomy" id="2679963"/>
    <lineage>
        <taxon>Bacteria</taxon>
        <taxon>Pseudomonadati</taxon>
        <taxon>Bacteroidota</taxon>
        <taxon>Sphingobacteriia</taxon>
        <taxon>Sphingobacteriales</taxon>
        <taxon>Sphingobacteriaceae</taxon>
        <taxon>Pedobacter</taxon>
    </lineage>
</organism>
<evidence type="ECO:0000259" key="4">
    <source>
        <dbReference type="Pfam" id="PF23598"/>
    </source>
</evidence>
<comment type="caution">
    <text evidence="5">The sequence shown here is derived from an EMBL/GenBank/DDBJ whole genome shotgun (WGS) entry which is preliminary data.</text>
</comment>
<dbReference type="InterPro" id="IPR003591">
    <property type="entry name" value="Leu-rich_rpt_typical-subtyp"/>
</dbReference>
<proteinExistence type="predicted"/>
<feature type="domain" description="Disease resistance R13L4/SHOC-2-like LRR" evidence="4">
    <location>
        <begin position="417"/>
        <end position="500"/>
    </location>
</feature>
<dbReference type="InterPro" id="IPR055414">
    <property type="entry name" value="LRR_R13L4/SHOC2-like"/>
</dbReference>
<dbReference type="InterPro" id="IPR032675">
    <property type="entry name" value="LRR_dom_sf"/>
</dbReference>
<feature type="signal peptide" evidence="3">
    <location>
        <begin position="1"/>
        <end position="24"/>
    </location>
</feature>
<dbReference type="PANTHER" id="PTHR48051:SF1">
    <property type="entry name" value="RAS SUPPRESSOR PROTEIN 1"/>
    <property type="match status" value="1"/>
</dbReference>
<dbReference type="PANTHER" id="PTHR48051">
    <property type="match status" value="1"/>
</dbReference>
<dbReference type="Gene3D" id="1.25.40.10">
    <property type="entry name" value="Tetratricopeptide repeat domain"/>
    <property type="match status" value="1"/>
</dbReference>
<dbReference type="InterPro" id="IPR001611">
    <property type="entry name" value="Leu-rich_rpt"/>
</dbReference>
<sequence length="997" mass="113968">MGNFMKSLSLSLFFVFIFSAHLSAQDLKTVAEKMSFVSNLPIPRFIISIPDSTHGISIVYEDIKSITAEKLKQLNKIELVELCFSNQFELDQEIALLPNFPSMKYLVLNDWKFGSKTTSNVIKLPKVLGNYKNIIGLKFRGEWEIDYLDGLATLKELPSLEYLFFQNFKQPIPDTLRGLTQLKGISLESSNFAGFPEWVTALQKLESIKLAMVSYKFKGSDYLNYFDALRKLQKLPLLKNLSLSYFFRSDGDLGTLKFENLENIELYSVDFKANKSLVNFLTHQEKLRSIIIHGSSPQYIDSAFSKLKQLTELSILGRKDSLHINFNLKDLTKLKSLKLSNLNLFLNQSGFPNNLVDLDLSSNDIKVLPNAILKLRKLKTLKLDFDSLTNLPNNFSDLKALEHLNLSNNRLRNLPDNFWNLENLKTLNLISNPIDELAESIGRLSSLEVLDLQNGELKSLPSNIGQLKKLVILNLNDNFIKNIPESLTNLTTLKTLSFFNNQLSALPEEIGKMKSLENLYLGLNNIKHIPVSIVQLRAIKKIDLSFNDLDSLPEEIAGLSSLQELYLNTGKISDFKKNSAVRVLYKKDDPNPIKKITVNQIKNFPEDLSKWISLKKLILNNNSEINNKQLMKGLFTIPSKGFLVELENCGLSFLPDVGWHNFFVRSLNLRNNQIEEIPSGILQAPYLAQINLKKNKLKTSPKDLNEYADNRYEKSLWFTDLGLMEDKELPRTDSMVLALINKSNNHYYQKEFKYAVDLANTALSINDSLAIQKMSLTNIGGANYEVGNYYKAIDYLTRAINQDTAGKLRVLNFVIPDFKFRAKSYIKLGDTLSAINDYRILAEKFNGSWAELGVLYKTIHKSNDANIAFEQGIKKYHEQINFLKNSKQSTEMVQLSLLELMIVQEEFNRAIQYAADLEKEFKSIEHITLLRYLKASAEIGNNSFDIKSKPELLNFILENKKAISGWGYDLFYTWLGITKIQKENEILIRQITDHIKL</sequence>
<dbReference type="PROSITE" id="PS51450">
    <property type="entry name" value="LRR"/>
    <property type="match status" value="5"/>
</dbReference>
<feature type="chain" id="PRO_5045720500" description="Disease resistance R13L4/SHOC-2-like LRR domain-containing protein" evidence="3">
    <location>
        <begin position="25"/>
        <end position="997"/>
    </location>
</feature>
<dbReference type="InterPro" id="IPR011990">
    <property type="entry name" value="TPR-like_helical_dom_sf"/>
</dbReference>
<dbReference type="SUPFAM" id="SSF48452">
    <property type="entry name" value="TPR-like"/>
    <property type="match status" value="1"/>
</dbReference>
<dbReference type="SMART" id="SM00364">
    <property type="entry name" value="LRR_BAC"/>
    <property type="match status" value="7"/>
</dbReference>
<keyword evidence="2" id="KW-0677">Repeat</keyword>
<name>A0ABR6ERK2_9SPHI</name>
<gene>
    <name evidence="5" type="ORF">GM920_02995</name>
</gene>
<dbReference type="SUPFAM" id="SSF52058">
    <property type="entry name" value="L domain-like"/>
    <property type="match status" value="2"/>
</dbReference>
<dbReference type="Pfam" id="PF13855">
    <property type="entry name" value="LRR_8"/>
    <property type="match status" value="1"/>
</dbReference>
<evidence type="ECO:0000313" key="6">
    <source>
        <dbReference type="Proteomes" id="UP000636110"/>
    </source>
</evidence>
<keyword evidence="6" id="KW-1185">Reference proteome</keyword>
<keyword evidence="3" id="KW-0732">Signal</keyword>
<evidence type="ECO:0000256" key="3">
    <source>
        <dbReference type="SAM" id="SignalP"/>
    </source>
</evidence>
<dbReference type="SMART" id="SM00369">
    <property type="entry name" value="LRR_TYP"/>
    <property type="match status" value="9"/>
</dbReference>